<comment type="caution">
    <text evidence="1">The sequence shown here is derived from an EMBL/GenBank/DDBJ whole genome shotgun (WGS) entry which is preliminary data.</text>
</comment>
<gene>
    <name evidence="1" type="ORF">GCM10009639_48070</name>
</gene>
<dbReference type="Proteomes" id="UP001499863">
    <property type="component" value="Unassembled WGS sequence"/>
</dbReference>
<proteinExistence type="predicted"/>
<organism evidence="1 2">
    <name type="scientific">Kitasatospora putterlickiae</name>
    <dbReference type="NCBI Taxonomy" id="221725"/>
    <lineage>
        <taxon>Bacteria</taxon>
        <taxon>Bacillati</taxon>
        <taxon>Actinomycetota</taxon>
        <taxon>Actinomycetes</taxon>
        <taxon>Kitasatosporales</taxon>
        <taxon>Streptomycetaceae</taxon>
        <taxon>Kitasatospora</taxon>
    </lineage>
</organism>
<accession>A0ABN1YBT2</accession>
<dbReference type="EMBL" id="BAAAKJ010000257">
    <property type="protein sequence ID" value="GAA1403346.1"/>
    <property type="molecule type" value="Genomic_DNA"/>
</dbReference>
<sequence>MKSPVGTYELRGGATLRVLADHDDSDGYSLEITRDSETVRYDAGHSAREVQAFLGLFT</sequence>
<name>A0ABN1YBT2_9ACTN</name>
<keyword evidence="2" id="KW-1185">Reference proteome</keyword>
<protein>
    <submittedName>
        <fullName evidence="1">Uncharacterized protein</fullName>
    </submittedName>
</protein>
<dbReference type="RefSeq" id="WP_344339172.1">
    <property type="nucleotide sequence ID" value="NZ_BAAAKJ010000257.1"/>
</dbReference>
<evidence type="ECO:0000313" key="1">
    <source>
        <dbReference type="EMBL" id="GAA1403346.1"/>
    </source>
</evidence>
<evidence type="ECO:0000313" key="2">
    <source>
        <dbReference type="Proteomes" id="UP001499863"/>
    </source>
</evidence>
<reference evidence="1 2" key="1">
    <citation type="journal article" date="2019" name="Int. J. Syst. Evol. Microbiol.">
        <title>The Global Catalogue of Microorganisms (GCM) 10K type strain sequencing project: providing services to taxonomists for standard genome sequencing and annotation.</title>
        <authorList>
            <consortium name="The Broad Institute Genomics Platform"/>
            <consortium name="The Broad Institute Genome Sequencing Center for Infectious Disease"/>
            <person name="Wu L."/>
            <person name="Ma J."/>
        </authorList>
    </citation>
    <scope>NUCLEOTIDE SEQUENCE [LARGE SCALE GENOMIC DNA]</scope>
    <source>
        <strain evidence="1 2">JCM 12393</strain>
    </source>
</reference>